<gene>
    <name evidence="4" type="ORF">MICPUN_55163</name>
</gene>
<dbReference type="PANTHER" id="PTHR47021">
    <property type="entry name" value="ADP-RIBOSYLATION FACTOR GTPASE-ACTIVATING PROTEIN AGD6-RELATED"/>
    <property type="match status" value="1"/>
</dbReference>
<dbReference type="InterPro" id="IPR038508">
    <property type="entry name" value="ArfGAP_dom_sf"/>
</dbReference>
<protein>
    <recommendedName>
        <fullName evidence="3">Arf-GAP domain-containing protein</fullName>
    </recommendedName>
</protein>
<dbReference type="InterPro" id="IPR044519">
    <property type="entry name" value="ARF_GAP_AGD6/7"/>
</dbReference>
<keyword evidence="1" id="KW-0863">Zinc-finger</keyword>
<evidence type="ECO:0000313" key="5">
    <source>
        <dbReference type="Proteomes" id="UP000002009"/>
    </source>
</evidence>
<dbReference type="SMART" id="SM00105">
    <property type="entry name" value="ArfGap"/>
    <property type="match status" value="1"/>
</dbReference>
<dbReference type="GO" id="GO:0005096">
    <property type="term" value="F:GTPase activator activity"/>
    <property type="evidence" value="ECO:0007669"/>
    <property type="project" value="InterPro"/>
</dbReference>
<dbReference type="PROSITE" id="PS50115">
    <property type="entry name" value="ARFGAP"/>
    <property type="match status" value="1"/>
</dbReference>
<dbReference type="OrthoDB" id="10266696at2759"/>
<dbReference type="GO" id="GO:0008270">
    <property type="term" value="F:zinc ion binding"/>
    <property type="evidence" value="ECO:0007669"/>
    <property type="project" value="UniProtKB-KW"/>
</dbReference>
<dbReference type="EMBL" id="CP001574">
    <property type="protein sequence ID" value="ACO68832.1"/>
    <property type="molecule type" value="Genomic_DNA"/>
</dbReference>
<dbReference type="eggNOG" id="KOG0704">
    <property type="taxonomic scope" value="Eukaryota"/>
</dbReference>
<dbReference type="InterPro" id="IPR001164">
    <property type="entry name" value="ArfGAP_dom"/>
</dbReference>
<dbReference type="Pfam" id="PF01412">
    <property type="entry name" value="ArfGap"/>
    <property type="match status" value="1"/>
</dbReference>
<feature type="region of interest" description="Disordered" evidence="2">
    <location>
        <begin position="353"/>
        <end position="396"/>
    </location>
</feature>
<sequence length="396" mass="43516">MASSDATAVLRELQQTNENWVSMLCVDCGSRNPQWASVTYGIFLCLECSGVHRGLGVHISFVRYKWESFRSVGMDSWSPIQLKKMQAGGNANLNDFLKDKGIAKNIDPKIKYNSLAAKEYKDKVQAVAEGRLWTEHDRTTKATCVDSTSPAVREPFPKDFCHRNDYASSRIAQGRRPQTSPRCEDVKYVGFGNRGVSPRRVEGSHVLLGHLSGGMNMLTQHFERVSLQAGRLVEDAVPEQLVDIEQLKERAASAAQASIGFGRRTWSGLRDVLQSTIERMGVPSEQDQHAASEVTNELVEGNASYTSKEESARPHKSGTGSDTHDSFLHFNIKAQNSADGVHSRSSLKCVGQMSSEGLSAVPKGAAPEATSGISSSGPYEWKTFEDDAWGDNEWGK</sequence>
<evidence type="ECO:0000256" key="2">
    <source>
        <dbReference type="SAM" id="MobiDB-lite"/>
    </source>
</evidence>
<dbReference type="Proteomes" id="UP000002009">
    <property type="component" value="Chromosome 1"/>
</dbReference>
<keyword evidence="1" id="KW-0479">Metal-binding</keyword>
<organism evidence="4 5">
    <name type="scientific">Micromonas commoda (strain RCC299 / NOUM17 / CCMP2709)</name>
    <name type="common">Picoplanktonic green alga</name>
    <dbReference type="NCBI Taxonomy" id="296587"/>
    <lineage>
        <taxon>Eukaryota</taxon>
        <taxon>Viridiplantae</taxon>
        <taxon>Chlorophyta</taxon>
        <taxon>Mamiellophyceae</taxon>
        <taxon>Mamiellales</taxon>
        <taxon>Mamiellaceae</taxon>
        <taxon>Micromonas</taxon>
    </lineage>
</organism>
<name>C1FDR7_MICCC</name>
<feature type="region of interest" description="Disordered" evidence="2">
    <location>
        <begin position="303"/>
        <end position="326"/>
    </location>
</feature>
<keyword evidence="1" id="KW-0862">Zinc</keyword>
<dbReference type="AlphaFoldDB" id="C1FDR7"/>
<dbReference type="InterPro" id="IPR037278">
    <property type="entry name" value="ARFGAP/RecO"/>
</dbReference>
<dbReference type="RefSeq" id="XP_002507574.1">
    <property type="nucleotide sequence ID" value="XM_002507528.1"/>
</dbReference>
<dbReference type="SUPFAM" id="SSF57863">
    <property type="entry name" value="ArfGap/RecO-like zinc finger"/>
    <property type="match status" value="1"/>
</dbReference>
<dbReference type="PANTHER" id="PTHR47021:SF4">
    <property type="entry name" value="ADP-RIBOSYLATION FACTOR GTPASE-ACTIVATING PROTEIN AGD6-RELATED"/>
    <property type="match status" value="1"/>
</dbReference>
<dbReference type="PRINTS" id="PR00405">
    <property type="entry name" value="REVINTRACTNG"/>
</dbReference>
<evidence type="ECO:0000259" key="3">
    <source>
        <dbReference type="PROSITE" id="PS50115"/>
    </source>
</evidence>
<evidence type="ECO:0000256" key="1">
    <source>
        <dbReference type="PROSITE-ProRule" id="PRU00288"/>
    </source>
</evidence>
<dbReference type="FunCoup" id="C1FDR7">
    <property type="interactions" value="1907"/>
</dbReference>
<reference evidence="4 5" key="1">
    <citation type="journal article" date="2009" name="Science">
        <title>Green evolution and dynamic adaptations revealed by genomes of the marine picoeukaryotes Micromonas.</title>
        <authorList>
            <person name="Worden A.Z."/>
            <person name="Lee J.H."/>
            <person name="Mock T."/>
            <person name="Rouze P."/>
            <person name="Simmons M.P."/>
            <person name="Aerts A.L."/>
            <person name="Allen A.E."/>
            <person name="Cuvelier M.L."/>
            <person name="Derelle E."/>
            <person name="Everett M.V."/>
            <person name="Foulon E."/>
            <person name="Grimwood J."/>
            <person name="Gundlach H."/>
            <person name="Henrissat B."/>
            <person name="Napoli C."/>
            <person name="McDonald S.M."/>
            <person name="Parker M.S."/>
            <person name="Rombauts S."/>
            <person name="Salamov A."/>
            <person name="Von Dassow P."/>
            <person name="Badger J.H."/>
            <person name="Coutinho P.M."/>
            <person name="Demir E."/>
            <person name="Dubchak I."/>
            <person name="Gentemann C."/>
            <person name="Eikrem W."/>
            <person name="Gready J.E."/>
            <person name="John U."/>
            <person name="Lanier W."/>
            <person name="Lindquist E.A."/>
            <person name="Lucas S."/>
            <person name="Mayer K.F."/>
            <person name="Moreau H."/>
            <person name="Not F."/>
            <person name="Otillar R."/>
            <person name="Panaud O."/>
            <person name="Pangilinan J."/>
            <person name="Paulsen I."/>
            <person name="Piegu B."/>
            <person name="Poliakov A."/>
            <person name="Robbens S."/>
            <person name="Schmutz J."/>
            <person name="Toulza E."/>
            <person name="Wyss T."/>
            <person name="Zelensky A."/>
            <person name="Zhou K."/>
            <person name="Armbrust E.V."/>
            <person name="Bhattacharya D."/>
            <person name="Goodenough U.W."/>
            <person name="Van de Peer Y."/>
            <person name="Grigoriev I.V."/>
        </authorList>
    </citation>
    <scope>NUCLEOTIDE SEQUENCE [LARGE SCALE GENOMIC DNA]</scope>
    <source>
        <strain evidence="5">RCC299 / NOUM17</strain>
    </source>
</reference>
<evidence type="ECO:0000313" key="4">
    <source>
        <dbReference type="EMBL" id="ACO68832.1"/>
    </source>
</evidence>
<dbReference type="CDD" id="cd08830">
    <property type="entry name" value="ArfGap_ArfGap1"/>
    <property type="match status" value="1"/>
</dbReference>
<feature type="domain" description="Arf-GAP" evidence="3">
    <location>
        <begin position="7"/>
        <end position="133"/>
    </location>
</feature>
<dbReference type="GO" id="GO:0016192">
    <property type="term" value="P:vesicle-mediated transport"/>
    <property type="evidence" value="ECO:0007669"/>
    <property type="project" value="InterPro"/>
</dbReference>
<dbReference type="STRING" id="296587.C1FDR7"/>
<keyword evidence="5" id="KW-1185">Reference proteome</keyword>
<dbReference type="GeneID" id="8250494"/>
<proteinExistence type="predicted"/>
<accession>C1FDR7</accession>
<dbReference type="Gene3D" id="1.10.220.150">
    <property type="entry name" value="Arf GTPase activating protein"/>
    <property type="match status" value="1"/>
</dbReference>
<dbReference type="KEGG" id="mis:MICPUN_55163"/>
<dbReference type="InParanoid" id="C1FDR7"/>